<evidence type="ECO:0000256" key="12">
    <source>
        <dbReference type="SAM" id="Phobius"/>
    </source>
</evidence>
<keyword evidence="8 11" id="KW-0503">Monooxygenase</keyword>
<dbReference type="GO" id="GO:0020037">
    <property type="term" value="F:heme binding"/>
    <property type="evidence" value="ECO:0007669"/>
    <property type="project" value="InterPro"/>
</dbReference>
<dbReference type="Pfam" id="PF00067">
    <property type="entry name" value="p450"/>
    <property type="match status" value="1"/>
</dbReference>
<dbReference type="GO" id="GO:0016705">
    <property type="term" value="F:oxidoreductase activity, acting on paired donors, with incorporation or reduction of molecular oxygen"/>
    <property type="evidence" value="ECO:0007669"/>
    <property type="project" value="InterPro"/>
</dbReference>
<dbReference type="OrthoDB" id="1055148at2759"/>
<comment type="similarity">
    <text evidence="3 11">Belongs to the cytochrome P450 family.</text>
</comment>
<feature type="binding site" description="axial binding residue" evidence="10">
    <location>
        <position position="477"/>
    </location>
    <ligand>
        <name>heme</name>
        <dbReference type="ChEBI" id="CHEBI:30413"/>
    </ligand>
    <ligandPart>
        <name>Fe</name>
        <dbReference type="ChEBI" id="CHEBI:18248"/>
    </ligandPart>
</feature>
<keyword evidence="7 10" id="KW-0408">Iron</keyword>
<protein>
    <submittedName>
        <fullName evidence="13">Lanosterol 14-alpha-demethylase</fullName>
    </submittedName>
</protein>
<dbReference type="PRINTS" id="PR00385">
    <property type="entry name" value="P450"/>
</dbReference>
<dbReference type="EMBL" id="KQ086218">
    <property type="protein sequence ID" value="KLO06307.1"/>
    <property type="molecule type" value="Genomic_DNA"/>
</dbReference>
<organism evidence="13 14">
    <name type="scientific">Schizopora paradoxa</name>
    <dbReference type="NCBI Taxonomy" id="27342"/>
    <lineage>
        <taxon>Eukaryota</taxon>
        <taxon>Fungi</taxon>
        <taxon>Dikarya</taxon>
        <taxon>Basidiomycota</taxon>
        <taxon>Agaricomycotina</taxon>
        <taxon>Agaricomycetes</taxon>
        <taxon>Hymenochaetales</taxon>
        <taxon>Schizoporaceae</taxon>
        <taxon>Schizopora</taxon>
    </lineage>
</organism>
<dbReference type="CDD" id="cd11042">
    <property type="entry name" value="CYP51-like"/>
    <property type="match status" value="1"/>
</dbReference>
<dbReference type="SUPFAM" id="SSF48264">
    <property type="entry name" value="Cytochrome P450"/>
    <property type="match status" value="1"/>
</dbReference>
<keyword evidence="4 10" id="KW-0349">Heme</keyword>
<dbReference type="PANTHER" id="PTHR24304">
    <property type="entry name" value="CYTOCHROME P450 FAMILY 7"/>
    <property type="match status" value="1"/>
</dbReference>
<dbReference type="GO" id="GO:0008168">
    <property type="term" value="F:methyltransferase activity"/>
    <property type="evidence" value="ECO:0007669"/>
    <property type="project" value="UniProtKB-KW"/>
</dbReference>
<dbReference type="GO" id="GO:0032259">
    <property type="term" value="P:methylation"/>
    <property type="evidence" value="ECO:0007669"/>
    <property type="project" value="UniProtKB-KW"/>
</dbReference>
<evidence type="ECO:0000313" key="14">
    <source>
        <dbReference type="Proteomes" id="UP000053477"/>
    </source>
</evidence>
<keyword evidence="13" id="KW-0489">Methyltransferase</keyword>
<evidence type="ECO:0000256" key="5">
    <source>
        <dbReference type="ARBA" id="ARBA00022723"/>
    </source>
</evidence>
<evidence type="ECO:0000256" key="9">
    <source>
        <dbReference type="ARBA" id="ARBA00023136"/>
    </source>
</evidence>
<name>A0A0H2R4N5_9AGAM</name>
<evidence type="ECO:0000256" key="1">
    <source>
        <dbReference type="ARBA" id="ARBA00001971"/>
    </source>
</evidence>
<feature type="transmembrane region" description="Helical" evidence="12">
    <location>
        <begin position="7"/>
        <end position="31"/>
    </location>
</feature>
<dbReference type="InParanoid" id="A0A0H2R4N5"/>
<gene>
    <name evidence="13" type="ORF">SCHPADRAFT_910432</name>
</gene>
<dbReference type="AlphaFoldDB" id="A0A0H2R4N5"/>
<evidence type="ECO:0000256" key="4">
    <source>
        <dbReference type="ARBA" id="ARBA00022617"/>
    </source>
</evidence>
<dbReference type="FunCoup" id="A0A0H2R4N5">
    <property type="interactions" value="176"/>
</dbReference>
<keyword evidence="9 12" id="KW-0472">Membrane</keyword>
<dbReference type="PANTHER" id="PTHR24304:SF2">
    <property type="entry name" value="24-HYDROXYCHOLESTEROL 7-ALPHA-HYDROXYLASE"/>
    <property type="match status" value="1"/>
</dbReference>
<evidence type="ECO:0000256" key="6">
    <source>
        <dbReference type="ARBA" id="ARBA00023002"/>
    </source>
</evidence>
<dbReference type="GO" id="GO:0005506">
    <property type="term" value="F:iron ion binding"/>
    <property type="evidence" value="ECO:0007669"/>
    <property type="project" value="InterPro"/>
</dbReference>
<dbReference type="InterPro" id="IPR001128">
    <property type="entry name" value="Cyt_P450"/>
</dbReference>
<reference evidence="13 14" key="1">
    <citation type="submission" date="2015-04" db="EMBL/GenBank/DDBJ databases">
        <title>Complete genome sequence of Schizopora paradoxa KUC8140, a cosmopolitan wood degrader in East Asia.</title>
        <authorList>
            <consortium name="DOE Joint Genome Institute"/>
            <person name="Min B."/>
            <person name="Park H."/>
            <person name="Jang Y."/>
            <person name="Kim J.-J."/>
            <person name="Kim K.H."/>
            <person name="Pangilinan J."/>
            <person name="Lipzen A."/>
            <person name="Riley R."/>
            <person name="Grigoriev I.V."/>
            <person name="Spatafora J.W."/>
            <person name="Choi I.-G."/>
        </authorList>
    </citation>
    <scope>NUCLEOTIDE SEQUENCE [LARGE SCALE GENOMIC DNA]</scope>
    <source>
        <strain evidence="13 14">KUC8140</strain>
    </source>
</reference>
<dbReference type="PROSITE" id="PS00086">
    <property type="entry name" value="CYTOCHROME_P450"/>
    <property type="match status" value="1"/>
</dbReference>
<dbReference type="InterPro" id="IPR002403">
    <property type="entry name" value="Cyt_P450_E_grp-IV"/>
</dbReference>
<evidence type="ECO:0000256" key="7">
    <source>
        <dbReference type="ARBA" id="ARBA00023004"/>
    </source>
</evidence>
<dbReference type="InterPro" id="IPR036396">
    <property type="entry name" value="Cyt_P450_sf"/>
</dbReference>
<dbReference type="GO" id="GO:0004497">
    <property type="term" value="F:monooxygenase activity"/>
    <property type="evidence" value="ECO:0007669"/>
    <property type="project" value="UniProtKB-KW"/>
</dbReference>
<evidence type="ECO:0000313" key="13">
    <source>
        <dbReference type="EMBL" id="KLO06307.1"/>
    </source>
</evidence>
<comment type="subcellular location">
    <subcellularLocation>
        <location evidence="2">Membrane</location>
    </subcellularLocation>
</comment>
<keyword evidence="5 10" id="KW-0479">Metal-binding</keyword>
<keyword evidence="12" id="KW-1133">Transmembrane helix</keyword>
<dbReference type="FunFam" id="1.10.630.10:FF:000033">
    <property type="entry name" value="14-alpha sterol demethylase"/>
    <property type="match status" value="1"/>
</dbReference>
<keyword evidence="6 11" id="KW-0560">Oxidoreductase</keyword>
<sequence length="530" mass="59556">MDIKSPSLFIVIGVLSTPALPIVLNVVWQLFGWKSRTLPPVVFHWIPFLGSAISYGTDPIRFLLRCREKYGDVFTFILFGRRMTVALGPKGNNFVTGGKVTQVSAEEAYAHLTTPVFGEGVVFDVPNEILMEQKKFVKCGLTIDHLRSYVGMIVDEVTNFLDTDPAFKHYQIGDMNSWGSFHVMKRLAEITILTAARTLQGKEVRGNMDKTFAQVYNDLDGGFTPMNLFFPNIPSAANRKRDRAQKTMSDFYVNIIRKRAEGKEHERDMISALMEQQYKSGKGLGEREVAHLMITLLMAGQHTSSSTAAWAFLRIAANPDVLDALYREQVENFGTGREGEFEPLTYESLRNLPVLDAVIRETLRMHPPIHSIIRKVTSDLPVPLTLAAPSGEEGLTYVVPKGHFVMSSPAATQMDPRTWKDSSVFDPNRWLDSKGVAAQALKTYADEHGEKVDYGFGAVSKGTESPYQPFGAGRHRCIGEQFAYLQIGTILATFVRKLDLRLETNFPENNYHTMITLPKDPCNISYRRRN</sequence>
<accession>A0A0H2R4N5</accession>
<evidence type="ECO:0000256" key="2">
    <source>
        <dbReference type="ARBA" id="ARBA00004370"/>
    </source>
</evidence>
<dbReference type="PRINTS" id="PR00465">
    <property type="entry name" value="EP450IV"/>
</dbReference>
<evidence type="ECO:0000256" key="11">
    <source>
        <dbReference type="RuleBase" id="RU000461"/>
    </source>
</evidence>
<dbReference type="Gene3D" id="1.10.630.10">
    <property type="entry name" value="Cytochrome P450"/>
    <property type="match status" value="1"/>
</dbReference>
<evidence type="ECO:0000256" key="10">
    <source>
        <dbReference type="PIRSR" id="PIRSR602403-1"/>
    </source>
</evidence>
<keyword evidence="14" id="KW-1185">Reference proteome</keyword>
<proteinExistence type="inferred from homology"/>
<evidence type="ECO:0000256" key="3">
    <source>
        <dbReference type="ARBA" id="ARBA00010617"/>
    </source>
</evidence>
<dbReference type="InterPro" id="IPR050529">
    <property type="entry name" value="CYP450_sterol_14alpha_dmase"/>
</dbReference>
<dbReference type="GO" id="GO:0016020">
    <property type="term" value="C:membrane"/>
    <property type="evidence" value="ECO:0007669"/>
    <property type="project" value="UniProtKB-SubCell"/>
</dbReference>
<dbReference type="Proteomes" id="UP000053477">
    <property type="component" value="Unassembled WGS sequence"/>
</dbReference>
<evidence type="ECO:0000256" key="8">
    <source>
        <dbReference type="ARBA" id="ARBA00023033"/>
    </source>
</evidence>
<keyword evidence="12" id="KW-0812">Transmembrane</keyword>
<keyword evidence="13" id="KW-0808">Transferase</keyword>
<dbReference type="InterPro" id="IPR017972">
    <property type="entry name" value="Cyt_P450_CS"/>
</dbReference>
<dbReference type="STRING" id="27342.A0A0H2R4N5"/>
<comment type="cofactor">
    <cofactor evidence="1 10">
        <name>heme</name>
        <dbReference type="ChEBI" id="CHEBI:30413"/>
    </cofactor>
</comment>